<dbReference type="Proteomes" id="UP000317730">
    <property type="component" value="Unassembled WGS sequence"/>
</dbReference>
<dbReference type="SUPFAM" id="SSF53474">
    <property type="entry name" value="alpha/beta-Hydrolases"/>
    <property type="match status" value="1"/>
</dbReference>
<dbReference type="GO" id="GO:0016787">
    <property type="term" value="F:hydrolase activity"/>
    <property type="evidence" value="ECO:0007669"/>
    <property type="project" value="UniProtKB-KW"/>
</dbReference>
<name>A0A4Y3TN95_9PROT</name>
<evidence type="ECO:0000313" key="2">
    <source>
        <dbReference type="EMBL" id="GEB84481.1"/>
    </source>
</evidence>
<dbReference type="AlphaFoldDB" id="A0A4Y3TN95"/>
<proteinExistence type="predicted"/>
<accession>A0A4Y3TN95</accession>
<dbReference type="RefSeq" id="WP_141374418.1">
    <property type="nucleotide sequence ID" value="NZ_BAPL01000017.1"/>
</dbReference>
<dbReference type="Pfam" id="PF12697">
    <property type="entry name" value="Abhydrolase_6"/>
    <property type="match status" value="1"/>
</dbReference>
<dbReference type="OrthoDB" id="7165362at2"/>
<gene>
    <name evidence="2" type="ORF">APE01nite_02780</name>
</gene>
<reference evidence="2 3" key="1">
    <citation type="submission" date="2019-06" db="EMBL/GenBank/DDBJ databases">
        <title>Whole genome shotgun sequence of Acetobacter peroxydans NBRC 13755.</title>
        <authorList>
            <person name="Hosoyama A."/>
            <person name="Uohara A."/>
            <person name="Ohji S."/>
            <person name="Ichikawa N."/>
        </authorList>
    </citation>
    <scope>NUCLEOTIDE SEQUENCE [LARGE SCALE GENOMIC DNA]</scope>
    <source>
        <strain evidence="2 3">NBRC 13755</strain>
    </source>
</reference>
<dbReference type="Gene3D" id="3.40.50.1820">
    <property type="entry name" value="alpha/beta hydrolase"/>
    <property type="match status" value="1"/>
</dbReference>
<evidence type="ECO:0000259" key="1">
    <source>
        <dbReference type="Pfam" id="PF12697"/>
    </source>
</evidence>
<dbReference type="EMBL" id="BJMV01000001">
    <property type="protein sequence ID" value="GEB84481.1"/>
    <property type="molecule type" value="Genomic_DNA"/>
</dbReference>
<feature type="domain" description="AB hydrolase-1" evidence="1">
    <location>
        <begin position="6"/>
        <end position="214"/>
    </location>
</feature>
<sequence>MADPRVLLVHGWGFGPAFWAPMRERLGWTDVSVADLGFFGGGQGVAPAALAAFFQEDRPVLAVGHSLGFLWLASQVALPAGSFLAGINAFGCFAARPDFSAGVAPRVLARMAQGLDKAPLTVVNDFRARCGAAALPDGATLDVPALRNGLALLREGDARASLARMGARVAVLASEDDPIVPQAMSVASLPTSLSPVWATGGHLLPQTAPDACAAFVSQCRQTMREMRP</sequence>
<comment type="caution">
    <text evidence="2">The sequence shown here is derived from an EMBL/GenBank/DDBJ whole genome shotgun (WGS) entry which is preliminary data.</text>
</comment>
<dbReference type="InterPro" id="IPR000073">
    <property type="entry name" value="AB_hydrolase_1"/>
</dbReference>
<evidence type="ECO:0000313" key="3">
    <source>
        <dbReference type="Proteomes" id="UP000317730"/>
    </source>
</evidence>
<keyword evidence="2" id="KW-0378">Hydrolase</keyword>
<protein>
    <submittedName>
        <fullName evidence="2">Alpha/beta hydrolase</fullName>
    </submittedName>
</protein>
<keyword evidence="3" id="KW-1185">Reference proteome</keyword>
<organism evidence="2 3">
    <name type="scientific">Acetobacter peroxydans</name>
    <dbReference type="NCBI Taxonomy" id="104098"/>
    <lineage>
        <taxon>Bacteria</taxon>
        <taxon>Pseudomonadati</taxon>
        <taxon>Pseudomonadota</taxon>
        <taxon>Alphaproteobacteria</taxon>
        <taxon>Acetobacterales</taxon>
        <taxon>Acetobacteraceae</taxon>
        <taxon>Acetobacter</taxon>
    </lineage>
</organism>
<dbReference type="InterPro" id="IPR029058">
    <property type="entry name" value="AB_hydrolase_fold"/>
</dbReference>